<dbReference type="PATRIC" id="fig|889378.3.peg.99"/>
<dbReference type="eggNOG" id="COG0845">
    <property type="taxonomic scope" value="Bacteria"/>
</dbReference>
<protein>
    <submittedName>
        <fullName evidence="6">RND family efflux transporter, MFP subunit</fullName>
    </submittedName>
</protein>
<dbReference type="InterPro" id="IPR058792">
    <property type="entry name" value="Beta-barrel_RND_2"/>
</dbReference>
<comment type="similarity">
    <text evidence="1">Belongs to the membrane fusion protein (MFP) (TC 8.A.1) family.</text>
</comment>
<evidence type="ECO:0000313" key="7">
    <source>
        <dbReference type="Proteomes" id="UP000007383"/>
    </source>
</evidence>
<proteinExistence type="inferred from homology"/>
<keyword evidence="3" id="KW-1133">Transmembrane helix</keyword>
<dbReference type="Gene3D" id="1.10.287.470">
    <property type="entry name" value="Helix hairpin bin"/>
    <property type="match status" value="3"/>
</dbReference>
<dbReference type="InterPro" id="IPR006143">
    <property type="entry name" value="RND_pump_MFP"/>
</dbReference>
<gene>
    <name evidence="6" type="ordered locus">Spiaf_0096</name>
</gene>
<dbReference type="RefSeq" id="WP_014454203.1">
    <property type="nucleotide sequence ID" value="NC_017098.1"/>
</dbReference>
<dbReference type="STRING" id="889378.Spiaf_0096"/>
<reference evidence="7" key="1">
    <citation type="journal article" date="2013" name="Stand. Genomic Sci.">
        <title>Complete genome sequence of the halophilic bacterium Spirochaeta africana type strain (Z-7692(T)) from the alkaline Lake Magadi in the East African Rift.</title>
        <authorList>
            <person name="Liolos K."/>
            <person name="Abt B."/>
            <person name="Scheuner C."/>
            <person name="Teshima H."/>
            <person name="Held B."/>
            <person name="Lapidus A."/>
            <person name="Nolan M."/>
            <person name="Lucas S."/>
            <person name="Deshpande S."/>
            <person name="Cheng J.F."/>
            <person name="Tapia R."/>
            <person name="Goodwin L.A."/>
            <person name="Pitluck S."/>
            <person name="Pagani I."/>
            <person name="Ivanova N."/>
            <person name="Mavromatis K."/>
            <person name="Mikhailova N."/>
            <person name="Huntemann M."/>
            <person name="Pati A."/>
            <person name="Chen A."/>
            <person name="Palaniappan K."/>
            <person name="Land M."/>
            <person name="Rohde M."/>
            <person name="Tindall B.J."/>
            <person name="Detter J.C."/>
            <person name="Goker M."/>
            <person name="Bristow J."/>
            <person name="Eisen J.A."/>
            <person name="Markowitz V."/>
            <person name="Hugenholtz P."/>
            <person name="Woyke T."/>
            <person name="Klenk H.P."/>
            <person name="Kyrpides N.C."/>
        </authorList>
    </citation>
    <scope>NUCLEOTIDE SEQUENCE</scope>
    <source>
        <strain evidence="7">ATCC 700263 / DSM 8902 / Z-7692</strain>
    </source>
</reference>
<evidence type="ECO:0000256" key="1">
    <source>
        <dbReference type="ARBA" id="ARBA00009477"/>
    </source>
</evidence>
<dbReference type="HOGENOM" id="CLU_018816_2_0_12"/>
<accession>H9UFB2</accession>
<dbReference type="GO" id="GO:1990281">
    <property type="term" value="C:efflux pump complex"/>
    <property type="evidence" value="ECO:0007669"/>
    <property type="project" value="TreeGrafter"/>
</dbReference>
<dbReference type="Gene3D" id="2.40.420.20">
    <property type="match status" value="1"/>
</dbReference>
<dbReference type="Pfam" id="PF25917">
    <property type="entry name" value="BSH_RND"/>
    <property type="match status" value="1"/>
</dbReference>
<dbReference type="AlphaFoldDB" id="H9UFB2"/>
<feature type="transmembrane region" description="Helical" evidence="3">
    <location>
        <begin position="12"/>
        <end position="32"/>
    </location>
</feature>
<dbReference type="InterPro" id="IPR058625">
    <property type="entry name" value="MdtA-like_BSH"/>
</dbReference>
<keyword evidence="3" id="KW-0812">Transmembrane</keyword>
<dbReference type="GO" id="GO:0015562">
    <property type="term" value="F:efflux transmembrane transporter activity"/>
    <property type="evidence" value="ECO:0007669"/>
    <property type="project" value="InterPro"/>
</dbReference>
<sequence>MTPTDAGRGRRKILALLIVLAIFIGLPLWQFLQPEDIPPTRAGVLVELELVVPEVFEDILRYPGTITPENTTVVTPKLAGEVLRMHVRSNDQVQAGQLLAELDDSLPRLQAEQARAGVRAAQAQLDQARRGVRAQELESARASVEQAEEDLQTARSNLERTERLYEAGTIPRARYEEAQNSFRSARTQVENARRSLRLMEEGASAEELELAEANLESARKQLQLAELQLGYAEVRAPIAGRVADVMVEEGNMVSTETALAAIIGDELIHVQSALPEEHYGTLGFLAGELEARIFPIAYPDDPPYEGVLSHVSSVIQPESRTFKIEVAVDNTRGRLRPGMFVNMELIVRRIEDAIVVPGSAVLRRDGRSVVFTVEEVEGETVARMLPVRVGARSTGRLLIAEGLEADIPIVVRGNTYLEDGQLVRVVEGDRP</sequence>
<evidence type="ECO:0000259" key="5">
    <source>
        <dbReference type="Pfam" id="PF25954"/>
    </source>
</evidence>
<evidence type="ECO:0000256" key="3">
    <source>
        <dbReference type="SAM" id="Phobius"/>
    </source>
</evidence>
<evidence type="ECO:0000256" key="2">
    <source>
        <dbReference type="SAM" id="Coils"/>
    </source>
</evidence>
<keyword evidence="2" id="KW-0175">Coiled coil</keyword>
<dbReference type="SUPFAM" id="SSF111369">
    <property type="entry name" value="HlyD-like secretion proteins"/>
    <property type="match status" value="2"/>
</dbReference>
<dbReference type="Gene3D" id="2.40.50.100">
    <property type="match status" value="2"/>
</dbReference>
<keyword evidence="7" id="KW-1185">Reference proteome</keyword>
<dbReference type="EMBL" id="CP003282">
    <property type="protein sequence ID" value="AFG36205.1"/>
    <property type="molecule type" value="Genomic_DNA"/>
</dbReference>
<feature type="domain" description="CusB-like beta-barrel" evidence="5">
    <location>
        <begin position="303"/>
        <end position="345"/>
    </location>
</feature>
<dbReference type="PANTHER" id="PTHR30469:SF15">
    <property type="entry name" value="HLYD FAMILY OF SECRETION PROTEINS"/>
    <property type="match status" value="1"/>
</dbReference>
<dbReference type="KEGG" id="sfc:Spiaf_0096"/>
<dbReference type="PANTHER" id="PTHR30469">
    <property type="entry name" value="MULTIDRUG RESISTANCE PROTEIN MDTA"/>
    <property type="match status" value="1"/>
</dbReference>
<dbReference type="OrthoDB" id="9806939at2"/>
<keyword evidence="3" id="KW-0472">Membrane</keyword>
<feature type="coiled-coil region" evidence="2">
    <location>
        <begin position="111"/>
        <end position="228"/>
    </location>
</feature>
<dbReference type="Proteomes" id="UP000007383">
    <property type="component" value="Chromosome"/>
</dbReference>
<dbReference type="Gene3D" id="2.40.30.170">
    <property type="match status" value="1"/>
</dbReference>
<evidence type="ECO:0000259" key="4">
    <source>
        <dbReference type="Pfam" id="PF25917"/>
    </source>
</evidence>
<evidence type="ECO:0000313" key="6">
    <source>
        <dbReference type="EMBL" id="AFG36205.1"/>
    </source>
</evidence>
<dbReference type="NCBIfam" id="TIGR01730">
    <property type="entry name" value="RND_mfp"/>
    <property type="match status" value="1"/>
</dbReference>
<feature type="domain" description="Multidrug resistance protein MdtA-like barrel-sandwich hybrid" evidence="4">
    <location>
        <begin position="71"/>
        <end position="262"/>
    </location>
</feature>
<name>H9UFB2_SPIAZ</name>
<organism evidence="6 7">
    <name type="scientific">Spirochaeta africana (strain ATCC 700263 / DSM 8902 / Z-7692)</name>
    <dbReference type="NCBI Taxonomy" id="889378"/>
    <lineage>
        <taxon>Bacteria</taxon>
        <taxon>Pseudomonadati</taxon>
        <taxon>Spirochaetota</taxon>
        <taxon>Spirochaetia</taxon>
        <taxon>Spirochaetales</taxon>
        <taxon>Spirochaetaceae</taxon>
        <taxon>Spirochaeta</taxon>
    </lineage>
</organism>
<dbReference type="Pfam" id="PF25954">
    <property type="entry name" value="Beta-barrel_RND_2"/>
    <property type="match status" value="1"/>
</dbReference>